<dbReference type="PATRIC" id="fig|1231377.3.peg.1974"/>
<protein>
    <submittedName>
        <fullName evidence="1">Uncharacterized protein</fullName>
    </submittedName>
</protein>
<evidence type="ECO:0000313" key="2">
    <source>
        <dbReference type="Proteomes" id="UP000006787"/>
    </source>
</evidence>
<gene>
    <name evidence="1" type="ORF">C426_1993</name>
</gene>
<sequence length="56" mass="6660">MEASDELTLQEKQKTLEDIHTALWFGIDYFEGEKIFHEFLEEQKAAYPDAYRDFTA</sequence>
<proteinExistence type="predicted"/>
<reference evidence="1 2" key="1">
    <citation type="journal article" date="2012" name="J. Bacteriol.">
        <title>Genome Sequence of the Bacteriocin-Producing Strain Lactococcus garvieae DCC43.</title>
        <authorList>
            <person name="Gabrielsen C."/>
            <person name="Brede D.A."/>
            <person name="Hernandez P.E."/>
            <person name="Nes I.F."/>
            <person name="Diep D.B."/>
        </authorList>
    </citation>
    <scope>NUCLEOTIDE SEQUENCE [LARGE SCALE GENOMIC DNA]</scope>
    <source>
        <strain evidence="1 2">DCC43</strain>
    </source>
</reference>
<name>K2PT51_9LACT</name>
<organism evidence="1 2">
    <name type="scientific">Lactococcus garvieae DCC43</name>
    <dbReference type="NCBI Taxonomy" id="1231377"/>
    <lineage>
        <taxon>Bacteria</taxon>
        <taxon>Bacillati</taxon>
        <taxon>Bacillota</taxon>
        <taxon>Bacilli</taxon>
        <taxon>Lactobacillales</taxon>
        <taxon>Streptococcaceae</taxon>
        <taxon>Lactococcus</taxon>
    </lineage>
</organism>
<dbReference type="Proteomes" id="UP000006787">
    <property type="component" value="Unassembled WGS sequence"/>
</dbReference>
<comment type="caution">
    <text evidence="1">The sequence shown here is derived from an EMBL/GenBank/DDBJ whole genome shotgun (WGS) entry which is preliminary data.</text>
</comment>
<dbReference type="EMBL" id="AMQS01000037">
    <property type="protein sequence ID" value="EKF50641.1"/>
    <property type="molecule type" value="Genomic_DNA"/>
</dbReference>
<evidence type="ECO:0000313" key="1">
    <source>
        <dbReference type="EMBL" id="EKF50641.1"/>
    </source>
</evidence>
<accession>K2PT51</accession>
<dbReference type="AlphaFoldDB" id="K2PT51"/>